<evidence type="ECO:0000256" key="2">
    <source>
        <dbReference type="ARBA" id="ARBA00005981"/>
    </source>
</evidence>
<evidence type="ECO:0000313" key="9">
    <source>
        <dbReference type="EMBL" id="KAJ1610651.1"/>
    </source>
</evidence>
<dbReference type="GO" id="GO:0005634">
    <property type="term" value="C:nucleus"/>
    <property type="evidence" value="ECO:0007669"/>
    <property type="project" value="UniProtKB-SubCell"/>
</dbReference>
<comment type="similarity">
    <text evidence="2 5">Belongs to the MND1 family.</text>
</comment>
<evidence type="ECO:0008006" key="10">
    <source>
        <dbReference type="Google" id="ProtNLM"/>
    </source>
</evidence>
<dbReference type="OrthoDB" id="273345at2759"/>
<dbReference type="GO" id="GO:0003690">
    <property type="term" value="F:double-stranded DNA binding"/>
    <property type="evidence" value="ECO:0007669"/>
    <property type="project" value="InterPro"/>
</dbReference>
<name>A0A9D5DHK9_9CRYT</name>
<organism evidence="9">
    <name type="scientific">Cryptosporidium canis</name>
    <dbReference type="NCBI Taxonomy" id="195482"/>
    <lineage>
        <taxon>Eukaryota</taxon>
        <taxon>Sar</taxon>
        <taxon>Alveolata</taxon>
        <taxon>Apicomplexa</taxon>
        <taxon>Conoidasida</taxon>
        <taxon>Coccidia</taxon>
        <taxon>Eucoccidiorida</taxon>
        <taxon>Eimeriorina</taxon>
        <taxon>Cryptosporidiidae</taxon>
        <taxon>Cryptosporidium</taxon>
    </lineage>
</organism>
<comment type="caution">
    <text evidence="9">The sequence shown here is derived from an EMBL/GenBank/DDBJ whole genome shotgun (WGS) entry which is preliminary data.</text>
</comment>
<dbReference type="AlphaFoldDB" id="A0A9D5DHK9"/>
<evidence type="ECO:0000256" key="6">
    <source>
        <dbReference type="SAM" id="Coils"/>
    </source>
</evidence>
<evidence type="ECO:0000256" key="3">
    <source>
        <dbReference type="ARBA" id="ARBA00023054"/>
    </source>
</evidence>
<evidence type="ECO:0000259" key="8">
    <source>
        <dbReference type="Pfam" id="PF18517"/>
    </source>
</evidence>
<dbReference type="PIRSF" id="PIRSF026991">
    <property type="entry name" value="Mnd1"/>
    <property type="match status" value="1"/>
</dbReference>
<accession>A0A9D5DHK9</accession>
<sequence>MSKRGVSMEEKRSRLLNSLYEKVSILSEKIWRIFIISQNFNSFNPNNQKECFNLKEIEKLGKKCGIIEQTVKDVLQSLVDDSLVVSDKIGSLNIFWALPSAAKFTKENRLDYLKNTIQDTKEQIKSLEKIIKESKETDSPEHQLREKKNQELDQIMLEQKELAIRLENINTTIKDNPKILNENIETANQQLSIWDDNICSLRQWIKKKMPGVSEKEINSNFGLPEED</sequence>
<dbReference type="Proteomes" id="UP001067231">
    <property type="component" value="Unassembled WGS sequence"/>
</dbReference>
<evidence type="ECO:0000256" key="5">
    <source>
        <dbReference type="PIRNR" id="PIRNR026991"/>
    </source>
</evidence>
<keyword evidence="3 6" id="KW-0175">Coiled coil</keyword>
<keyword evidence="4 5" id="KW-0539">Nucleus</keyword>
<dbReference type="InterPro" id="IPR040661">
    <property type="entry name" value="LZ3wCH"/>
</dbReference>
<dbReference type="Pfam" id="PF18517">
    <property type="entry name" value="LZ3wCH"/>
    <property type="match status" value="1"/>
</dbReference>
<protein>
    <recommendedName>
        <fullName evidence="10">Mnd1 family protein</fullName>
    </recommendedName>
</protein>
<evidence type="ECO:0000256" key="1">
    <source>
        <dbReference type="ARBA" id="ARBA00004123"/>
    </source>
</evidence>
<feature type="domain" description="Mnd1 HTH" evidence="7">
    <location>
        <begin position="47"/>
        <end position="99"/>
    </location>
</feature>
<feature type="domain" description="Leucine zipper with capping helix" evidence="8">
    <location>
        <begin position="180"/>
        <end position="226"/>
    </location>
</feature>
<comment type="subcellular location">
    <subcellularLocation>
        <location evidence="1 5">Nucleus</location>
    </subcellularLocation>
</comment>
<dbReference type="EMBL" id="JAPCXC010000023">
    <property type="protein sequence ID" value="KAJ1610651.1"/>
    <property type="molecule type" value="Genomic_DNA"/>
</dbReference>
<proteinExistence type="inferred from homology"/>
<reference evidence="9" key="1">
    <citation type="submission" date="2022-10" db="EMBL/GenBank/DDBJ databases">
        <title>Adaptive evolution leads to modifications in subtelomeric GC content in a zoonotic Cryptosporidium species.</title>
        <authorList>
            <person name="Li J."/>
            <person name="Feng Y."/>
            <person name="Xiao L."/>
        </authorList>
    </citation>
    <scope>NUCLEOTIDE SEQUENCE</scope>
    <source>
        <strain evidence="9">33844</strain>
    </source>
</reference>
<evidence type="ECO:0000259" key="7">
    <source>
        <dbReference type="Pfam" id="PF03962"/>
    </source>
</evidence>
<dbReference type="InterPro" id="IPR040453">
    <property type="entry name" value="Mnd1_HTH"/>
</dbReference>
<dbReference type="InterPro" id="IPR005647">
    <property type="entry name" value="Mnd1"/>
</dbReference>
<evidence type="ECO:0000256" key="4">
    <source>
        <dbReference type="ARBA" id="ARBA00023242"/>
    </source>
</evidence>
<dbReference type="Pfam" id="PF03962">
    <property type="entry name" value="Mnd1"/>
    <property type="match status" value="1"/>
</dbReference>
<feature type="coiled-coil region" evidence="6">
    <location>
        <begin position="110"/>
        <end position="137"/>
    </location>
</feature>
<comment type="function">
    <text evidence="5">Required for proper homologous chromosome pairing and efficient cross-over and intragenic recombination during meiosis.</text>
</comment>
<dbReference type="GO" id="GO:0007131">
    <property type="term" value="P:reciprocal meiotic recombination"/>
    <property type="evidence" value="ECO:0007669"/>
    <property type="project" value="InterPro"/>
</dbReference>
<gene>
    <name evidence="9" type="ORF">OJ253_1135</name>
</gene>